<sequence>MKVKANIFKGQKDFTKNTRALFYHILRLQFQ</sequence>
<gene>
    <name evidence="1" type="ORF">FUAX_42040</name>
</gene>
<name>A0AAU9CUV8_9BACT</name>
<keyword evidence="1" id="KW-0614">Plasmid</keyword>
<organism evidence="1 2">
    <name type="scientific">Fulvitalea axinellae</name>
    <dbReference type="NCBI Taxonomy" id="1182444"/>
    <lineage>
        <taxon>Bacteria</taxon>
        <taxon>Pseudomonadati</taxon>
        <taxon>Bacteroidota</taxon>
        <taxon>Cytophagia</taxon>
        <taxon>Cytophagales</taxon>
        <taxon>Persicobacteraceae</taxon>
        <taxon>Fulvitalea</taxon>
    </lineage>
</organism>
<proteinExistence type="predicted"/>
<dbReference type="EMBL" id="AP025315">
    <property type="protein sequence ID" value="BDD11772.1"/>
    <property type="molecule type" value="Genomic_DNA"/>
</dbReference>
<protein>
    <recommendedName>
        <fullName evidence="3">Transposase</fullName>
    </recommendedName>
</protein>
<evidence type="ECO:0008006" key="3">
    <source>
        <dbReference type="Google" id="ProtNLM"/>
    </source>
</evidence>
<accession>A0AAU9CUV8</accession>
<keyword evidence="2" id="KW-1185">Reference proteome</keyword>
<evidence type="ECO:0000313" key="1">
    <source>
        <dbReference type="EMBL" id="BDD11772.1"/>
    </source>
</evidence>
<evidence type="ECO:0000313" key="2">
    <source>
        <dbReference type="Proteomes" id="UP001348817"/>
    </source>
</evidence>
<dbReference type="KEGG" id="fax:FUAX_42040"/>
<reference evidence="1 2" key="1">
    <citation type="submission" date="2021-12" db="EMBL/GenBank/DDBJ databases">
        <title>Genome sequencing of bacteria with rrn-lacking chromosome and rrn-plasmid.</title>
        <authorList>
            <person name="Anda M."/>
            <person name="Iwasaki W."/>
        </authorList>
    </citation>
    <scope>NUCLEOTIDE SEQUENCE [LARGE SCALE GENOMIC DNA]</scope>
    <source>
        <strain evidence="1 2">DSM 100852</strain>
        <plasmid evidence="1 2">pFA1</plasmid>
    </source>
</reference>
<dbReference type="AlphaFoldDB" id="A0AAU9CUV8"/>
<dbReference type="Proteomes" id="UP001348817">
    <property type="component" value="Plasmid pFA1"/>
</dbReference>
<geneLocation type="plasmid" evidence="1 2">
    <name>pFA1</name>
</geneLocation>